<comment type="caution">
    <text evidence="9">The sequence shown here is derived from an EMBL/GenBank/DDBJ whole genome shotgun (WGS) entry which is preliminary data.</text>
</comment>
<accession>A0ABV7ZF14</accession>
<evidence type="ECO:0000256" key="5">
    <source>
        <dbReference type="ARBA" id="ARBA00023235"/>
    </source>
</evidence>
<dbReference type="EMBL" id="JBHRZG010000024">
    <property type="protein sequence ID" value="MFC3835609.1"/>
    <property type="molecule type" value="Genomic_DNA"/>
</dbReference>
<evidence type="ECO:0000256" key="2">
    <source>
        <dbReference type="ARBA" id="ARBA00013194"/>
    </source>
</evidence>
<dbReference type="SUPFAM" id="SSF109998">
    <property type="entry name" value="Triger factor/SurA peptide-binding domain-like"/>
    <property type="match status" value="2"/>
</dbReference>
<dbReference type="Pfam" id="PF13624">
    <property type="entry name" value="SurA_N_3"/>
    <property type="match status" value="1"/>
</dbReference>
<dbReference type="Pfam" id="PF13145">
    <property type="entry name" value="Rotamase_2"/>
    <property type="match status" value="2"/>
</dbReference>
<dbReference type="Proteomes" id="UP001595803">
    <property type="component" value="Unassembled WGS sequence"/>
</dbReference>
<feature type="domain" description="PpiC" evidence="8">
    <location>
        <begin position="184"/>
        <end position="282"/>
    </location>
</feature>
<name>A0ABV7ZF14_9DEIO</name>
<dbReference type="PROSITE" id="PS50198">
    <property type="entry name" value="PPIC_PPIASE_2"/>
    <property type="match status" value="1"/>
</dbReference>
<organism evidence="9 10">
    <name type="scientific">Deinococcus rufus</name>
    <dbReference type="NCBI Taxonomy" id="2136097"/>
    <lineage>
        <taxon>Bacteria</taxon>
        <taxon>Thermotogati</taxon>
        <taxon>Deinococcota</taxon>
        <taxon>Deinococci</taxon>
        <taxon>Deinococcales</taxon>
        <taxon>Deinococcaceae</taxon>
        <taxon>Deinococcus</taxon>
    </lineage>
</organism>
<keyword evidence="4 6" id="KW-0697">Rotamase</keyword>
<dbReference type="InterPro" id="IPR000297">
    <property type="entry name" value="PPIase_PpiC"/>
</dbReference>
<reference evidence="10" key="1">
    <citation type="journal article" date="2019" name="Int. J. Syst. Evol. Microbiol.">
        <title>The Global Catalogue of Microorganisms (GCM) 10K type strain sequencing project: providing services to taxonomists for standard genome sequencing and annotation.</title>
        <authorList>
            <consortium name="The Broad Institute Genomics Platform"/>
            <consortium name="The Broad Institute Genome Sequencing Center for Infectious Disease"/>
            <person name="Wu L."/>
            <person name="Ma J."/>
        </authorList>
    </citation>
    <scope>NUCLEOTIDE SEQUENCE [LARGE SCALE GENOMIC DNA]</scope>
    <source>
        <strain evidence="10">CCTCC AB 2017081</strain>
    </source>
</reference>
<protein>
    <recommendedName>
        <fullName evidence="2">peptidylprolyl isomerase</fullName>
        <ecNumber evidence="2">5.2.1.8</ecNumber>
    </recommendedName>
</protein>
<dbReference type="InterPro" id="IPR050245">
    <property type="entry name" value="PrsA_foldase"/>
</dbReference>
<evidence type="ECO:0000259" key="8">
    <source>
        <dbReference type="PROSITE" id="PS50198"/>
    </source>
</evidence>
<evidence type="ECO:0000256" key="7">
    <source>
        <dbReference type="SAM" id="MobiDB-lite"/>
    </source>
</evidence>
<dbReference type="Gene3D" id="1.10.4030.10">
    <property type="entry name" value="Porin chaperone SurA, peptide-binding domain"/>
    <property type="match status" value="1"/>
</dbReference>
<dbReference type="Gene3D" id="6.10.140.970">
    <property type="match status" value="1"/>
</dbReference>
<evidence type="ECO:0000313" key="10">
    <source>
        <dbReference type="Proteomes" id="UP001595803"/>
    </source>
</evidence>
<dbReference type="InterPro" id="IPR046357">
    <property type="entry name" value="PPIase_dom_sf"/>
</dbReference>
<evidence type="ECO:0000256" key="1">
    <source>
        <dbReference type="ARBA" id="ARBA00000971"/>
    </source>
</evidence>
<dbReference type="Gene3D" id="3.10.50.40">
    <property type="match status" value="1"/>
</dbReference>
<dbReference type="EC" id="5.2.1.8" evidence="2"/>
<feature type="compositionally biased region" description="Low complexity" evidence="7">
    <location>
        <begin position="596"/>
        <end position="646"/>
    </location>
</feature>
<evidence type="ECO:0000313" key="9">
    <source>
        <dbReference type="EMBL" id="MFC3835609.1"/>
    </source>
</evidence>
<sequence>MKRKPLVNGLLIVLAVLLVAGMAYQFTPALQGGSLFGQKEQGIPALTVNGQTVTVAELDAVKTNNPVLASTDTGVLADDFKTYIVQSKVRETLITEGVKDVRVSRDDVNAEVKKIRESNQLTDNAAWTNALQSRGFTDSSFREQVRTSLAYQRKTDELKKAVPAATDAEAKLYYDLNPQAFQSDARIVGRQIVVSDKAKATALLAQAKGGADFAKLASDNNAAGDFKDRGGALGPIENGAPRPVAQVALPTEVGPAAFALTQGGVTDVIASGGKFYIVKVEKYLAPAVKPYAEAKADATTAVTEQKKNAAVETWIAGLEKDVKIEYKDPNWKVENPTVATVAGQNIPYSDVLEQVVNNQQFGQLLQQVPADQAAQLVNGILKPQVMQQLIQGYAAADIARKLKLDLVGSRQEIAAGLAAYGARDVKVSDADIQAFYDQNKTQFQTPAGGTVAEASFKDQAKAAAFRSSWNGSGSFTAAATKAGGTVSEQGAVTAGDGKLAEDLNAAVFTARNLRTAGEGSLTDVVKSGERFAVLYVTDLKAATTQPLSAVRSQIETQVLSSKKQEQGQTFLTQQVAALKPVDKLKTVLEAQQKRVAAATPKPTTPATGSGTATPGSTTPATGTPATETPSTGTPATTPDSGSTPATDAPADK</sequence>
<keyword evidence="10" id="KW-1185">Reference proteome</keyword>
<evidence type="ECO:0000256" key="4">
    <source>
        <dbReference type="ARBA" id="ARBA00023110"/>
    </source>
</evidence>
<dbReference type="PANTHER" id="PTHR47245:SF1">
    <property type="entry name" value="FOLDASE PROTEIN PRSA"/>
    <property type="match status" value="1"/>
</dbReference>
<dbReference type="GO" id="GO:0016853">
    <property type="term" value="F:isomerase activity"/>
    <property type="evidence" value="ECO:0007669"/>
    <property type="project" value="UniProtKB-KW"/>
</dbReference>
<comment type="catalytic activity">
    <reaction evidence="1">
        <text>[protein]-peptidylproline (omega=180) = [protein]-peptidylproline (omega=0)</text>
        <dbReference type="Rhea" id="RHEA:16237"/>
        <dbReference type="Rhea" id="RHEA-COMP:10747"/>
        <dbReference type="Rhea" id="RHEA-COMP:10748"/>
        <dbReference type="ChEBI" id="CHEBI:83833"/>
        <dbReference type="ChEBI" id="CHEBI:83834"/>
        <dbReference type="EC" id="5.2.1.8"/>
    </reaction>
</comment>
<proteinExistence type="predicted"/>
<dbReference type="SUPFAM" id="SSF54534">
    <property type="entry name" value="FKBP-like"/>
    <property type="match status" value="1"/>
</dbReference>
<dbReference type="InterPro" id="IPR027304">
    <property type="entry name" value="Trigger_fact/SurA_dom_sf"/>
</dbReference>
<evidence type="ECO:0000256" key="3">
    <source>
        <dbReference type="ARBA" id="ARBA00022729"/>
    </source>
</evidence>
<feature type="region of interest" description="Disordered" evidence="7">
    <location>
        <begin position="594"/>
        <end position="652"/>
    </location>
</feature>
<dbReference type="RefSeq" id="WP_322474440.1">
    <property type="nucleotide sequence ID" value="NZ_JBHRZG010000024.1"/>
</dbReference>
<evidence type="ECO:0000256" key="6">
    <source>
        <dbReference type="PROSITE-ProRule" id="PRU00278"/>
    </source>
</evidence>
<gene>
    <name evidence="9" type="ORF">ACFOSB_22320</name>
</gene>
<keyword evidence="5 6" id="KW-0413">Isomerase</keyword>
<keyword evidence="3" id="KW-0732">Signal</keyword>
<dbReference type="PANTHER" id="PTHR47245">
    <property type="entry name" value="PEPTIDYLPROLYL ISOMERASE"/>
    <property type="match status" value="1"/>
</dbReference>